<keyword evidence="1" id="KW-0812">Transmembrane</keyword>
<keyword evidence="1" id="KW-1133">Transmembrane helix</keyword>
<sequence>MPLLRAKGGQDFWTLMAGVFFNGYYMESWFFDHDYFYMVFEKMRGGPLLNHIQQKGFFTEQEASKVTRDIANAL</sequence>
<protein>
    <submittedName>
        <fullName evidence="4">Peptidase_M1 domain-containing protein</fullName>
    </submittedName>
</protein>
<gene>
    <name evidence="2" type="ORF">TCNE_LOCUS4608</name>
</gene>
<dbReference type="Gene3D" id="3.30.200.20">
    <property type="entry name" value="Phosphorylase Kinase, domain 1"/>
    <property type="match status" value="1"/>
</dbReference>
<accession>A0A183U7Y8</accession>
<name>A0A183U7Y8_TOXCA</name>
<reference evidence="2 3" key="2">
    <citation type="submission" date="2018-11" db="EMBL/GenBank/DDBJ databases">
        <authorList>
            <consortium name="Pathogen Informatics"/>
        </authorList>
    </citation>
    <scope>NUCLEOTIDE SEQUENCE [LARGE SCALE GENOMIC DNA]</scope>
</reference>
<dbReference type="EMBL" id="UYWY01008202">
    <property type="protein sequence ID" value="VDM31154.1"/>
    <property type="molecule type" value="Genomic_DNA"/>
</dbReference>
<evidence type="ECO:0000313" key="3">
    <source>
        <dbReference type="Proteomes" id="UP000050794"/>
    </source>
</evidence>
<reference evidence="4" key="1">
    <citation type="submission" date="2016-06" db="UniProtKB">
        <authorList>
            <consortium name="WormBaseParasite"/>
        </authorList>
    </citation>
    <scope>IDENTIFICATION</scope>
</reference>
<dbReference type="SUPFAM" id="SSF56112">
    <property type="entry name" value="Protein kinase-like (PK-like)"/>
    <property type="match status" value="1"/>
</dbReference>
<organism evidence="3 4">
    <name type="scientific">Toxocara canis</name>
    <name type="common">Canine roundworm</name>
    <dbReference type="NCBI Taxonomy" id="6265"/>
    <lineage>
        <taxon>Eukaryota</taxon>
        <taxon>Metazoa</taxon>
        <taxon>Ecdysozoa</taxon>
        <taxon>Nematoda</taxon>
        <taxon>Chromadorea</taxon>
        <taxon>Rhabditida</taxon>
        <taxon>Spirurina</taxon>
        <taxon>Ascaridomorpha</taxon>
        <taxon>Ascaridoidea</taxon>
        <taxon>Toxocaridae</taxon>
        <taxon>Toxocara</taxon>
    </lineage>
</organism>
<keyword evidence="1" id="KW-0472">Membrane</keyword>
<feature type="transmembrane region" description="Helical" evidence="1">
    <location>
        <begin position="12"/>
        <end position="31"/>
    </location>
</feature>
<dbReference type="AlphaFoldDB" id="A0A183U7Y8"/>
<keyword evidence="3" id="KW-1185">Reference proteome</keyword>
<evidence type="ECO:0000313" key="4">
    <source>
        <dbReference type="WBParaSite" id="TCNE_0000460801-mRNA-1"/>
    </source>
</evidence>
<evidence type="ECO:0000313" key="2">
    <source>
        <dbReference type="EMBL" id="VDM31154.1"/>
    </source>
</evidence>
<dbReference type="InterPro" id="IPR011009">
    <property type="entry name" value="Kinase-like_dom_sf"/>
</dbReference>
<dbReference type="WBParaSite" id="TCNE_0000460801-mRNA-1">
    <property type="protein sequence ID" value="TCNE_0000460801-mRNA-1"/>
    <property type="gene ID" value="TCNE_0000460801"/>
</dbReference>
<proteinExistence type="predicted"/>
<dbReference type="Proteomes" id="UP000050794">
    <property type="component" value="Unassembled WGS sequence"/>
</dbReference>
<dbReference type="Gene3D" id="1.10.510.10">
    <property type="entry name" value="Transferase(Phosphotransferase) domain 1"/>
    <property type="match status" value="1"/>
</dbReference>
<evidence type="ECO:0000256" key="1">
    <source>
        <dbReference type="SAM" id="Phobius"/>
    </source>
</evidence>